<feature type="region of interest" description="Disordered" evidence="1">
    <location>
        <begin position="1"/>
        <end position="21"/>
    </location>
</feature>
<dbReference type="Proteomes" id="UP000298588">
    <property type="component" value="Chromosome"/>
</dbReference>
<dbReference type="Gene3D" id="3.40.50.1110">
    <property type="entry name" value="SGNH hydrolase"/>
    <property type="match status" value="1"/>
</dbReference>
<dbReference type="PANTHER" id="PTHR30383:SF5">
    <property type="entry name" value="SGNH HYDROLASE-TYPE ESTERASE DOMAIN-CONTAINING PROTEIN"/>
    <property type="match status" value="1"/>
</dbReference>
<dbReference type="SUPFAM" id="SSF52266">
    <property type="entry name" value="SGNH hydrolase"/>
    <property type="match status" value="1"/>
</dbReference>
<dbReference type="GO" id="GO:0004622">
    <property type="term" value="F:phosphatidylcholine lysophospholipase activity"/>
    <property type="evidence" value="ECO:0007669"/>
    <property type="project" value="TreeGrafter"/>
</dbReference>
<dbReference type="EMBL" id="CP039865">
    <property type="protein sequence ID" value="QCK84301.1"/>
    <property type="molecule type" value="Genomic_DNA"/>
</dbReference>
<proteinExistence type="predicted"/>
<dbReference type="PANTHER" id="PTHR30383">
    <property type="entry name" value="THIOESTERASE 1/PROTEASE 1/LYSOPHOSPHOLIPASE L1"/>
    <property type="match status" value="1"/>
</dbReference>
<dbReference type="CDD" id="cd00229">
    <property type="entry name" value="SGNH_hydrolase"/>
    <property type="match status" value="1"/>
</dbReference>
<reference evidence="2 3" key="1">
    <citation type="submission" date="2019-04" db="EMBL/GenBank/DDBJ databases">
        <title>Phreatobacter aquaticus sp. nov.</title>
        <authorList>
            <person name="Choi A."/>
            <person name="Baek K."/>
        </authorList>
    </citation>
    <scope>NUCLEOTIDE SEQUENCE [LARGE SCALE GENOMIC DNA]</scope>
    <source>
        <strain evidence="2 3">NMCR1094</strain>
    </source>
</reference>
<dbReference type="AlphaFoldDB" id="A0A4D7QD27"/>
<evidence type="ECO:0000256" key="1">
    <source>
        <dbReference type="SAM" id="MobiDB-lite"/>
    </source>
</evidence>
<dbReference type="InterPro" id="IPR036514">
    <property type="entry name" value="SGNH_hydro_sf"/>
</dbReference>
<evidence type="ECO:0000313" key="2">
    <source>
        <dbReference type="EMBL" id="QCK84301.1"/>
    </source>
</evidence>
<dbReference type="InterPro" id="IPR057572">
    <property type="entry name" value="NonGDSL"/>
</dbReference>
<sequence>MVPRRHGQGAGPPQCGARRGESRLRSLSGLVAMAGLCIGLSLSGAAAQPDSAAAPSSRCAVQAALRTFAEDLPNSRTALRDGRSLTIVALGSSSTAGTGASSDQTTYPAVLKAELERLLPGHEISVINRGIGGNSAMQMYHRMDDEVISEEPNLVIWQTGVNDAIGDIGLDRFKRMLRKGIAKLREAGIDVLLMDQQPLPRAERYPAYTDYLTALREVATETSVPVYRRYDVMTELLRDGRLRQDEIFSSDALHMVDGSYYCVGTTLARSIVEKLAPRALGAIR</sequence>
<dbReference type="KEGG" id="paqt:E8L99_00080"/>
<protein>
    <submittedName>
        <fullName evidence="2">SGNH/GDSL hydrolase family protein</fullName>
    </submittedName>
</protein>
<name>A0A4D7QD27_9HYPH</name>
<organism evidence="2 3">
    <name type="scientific">Phreatobacter aquaticus</name>
    <dbReference type="NCBI Taxonomy" id="2570229"/>
    <lineage>
        <taxon>Bacteria</taxon>
        <taxon>Pseudomonadati</taxon>
        <taxon>Pseudomonadota</taxon>
        <taxon>Alphaproteobacteria</taxon>
        <taxon>Hyphomicrobiales</taxon>
        <taxon>Phreatobacteraceae</taxon>
        <taxon>Phreatobacter</taxon>
    </lineage>
</organism>
<dbReference type="OrthoDB" id="7203637at2"/>
<gene>
    <name evidence="2" type="ORF">E8L99_00080</name>
</gene>
<keyword evidence="3" id="KW-1185">Reference proteome</keyword>
<dbReference type="Pfam" id="PF25182">
    <property type="entry name" value="NonGDSL"/>
    <property type="match status" value="1"/>
</dbReference>
<keyword evidence="2" id="KW-0378">Hydrolase</keyword>
<evidence type="ECO:0000313" key="3">
    <source>
        <dbReference type="Proteomes" id="UP000298588"/>
    </source>
</evidence>
<accession>A0A4D7QD27</accession>
<dbReference type="InterPro" id="IPR051532">
    <property type="entry name" value="Ester_Hydrolysis_Enzymes"/>
</dbReference>